<dbReference type="Proteomes" id="UP000233551">
    <property type="component" value="Unassembled WGS sequence"/>
</dbReference>
<sequence>MVNSVPSLGRKSSVGAGGPKWGADRRQAPRLEGESERVRSVPKRPSAEGRYRSRLGPVWRQVEVLTGLVPKTRMLPVGEGRLWGPVAAEMDW</sequence>
<keyword evidence="3" id="KW-1185">Reference proteome</keyword>
<feature type="compositionally biased region" description="Basic and acidic residues" evidence="1">
    <location>
        <begin position="22"/>
        <end position="51"/>
    </location>
</feature>
<evidence type="ECO:0000313" key="2">
    <source>
        <dbReference type="EMBL" id="PKI52665.1"/>
    </source>
</evidence>
<name>A0A2I0J8U6_PUNGR</name>
<feature type="region of interest" description="Disordered" evidence="1">
    <location>
        <begin position="1"/>
        <end position="52"/>
    </location>
</feature>
<gene>
    <name evidence="2" type="ORF">CRG98_026941</name>
</gene>
<protein>
    <submittedName>
        <fullName evidence="2">Uncharacterized protein</fullName>
    </submittedName>
</protein>
<organism evidence="2 3">
    <name type="scientific">Punica granatum</name>
    <name type="common">Pomegranate</name>
    <dbReference type="NCBI Taxonomy" id="22663"/>
    <lineage>
        <taxon>Eukaryota</taxon>
        <taxon>Viridiplantae</taxon>
        <taxon>Streptophyta</taxon>
        <taxon>Embryophyta</taxon>
        <taxon>Tracheophyta</taxon>
        <taxon>Spermatophyta</taxon>
        <taxon>Magnoliopsida</taxon>
        <taxon>eudicotyledons</taxon>
        <taxon>Gunneridae</taxon>
        <taxon>Pentapetalae</taxon>
        <taxon>rosids</taxon>
        <taxon>malvids</taxon>
        <taxon>Myrtales</taxon>
        <taxon>Lythraceae</taxon>
        <taxon>Punica</taxon>
    </lineage>
</organism>
<proteinExistence type="predicted"/>
<comment type="caution">
    <text evidence="2">The sequence shown here is derived from an EMBL/GenBank/DDBJ whole genome shotgun (WGS) entry which is preliminary data.</text>
</comment>
<accession>A0A2I0J8U6</accession>
<evidence type="ECO:0000256" key="1">
    <source>
        <dbReference type="SAM" id="MobiDB-lite"/>
    </source>
</evidence>
<reference evidence="2 3" key="1">
    <citation type="submission" date="2017-11" db="EMBL/GenBank/DDBJ databases">
        <title>De-novo sequencing of pomegranate (Punica granatum L.) genome.</title>
        <authorList>
            <person name="Akparov Z."/>
            <person name="Amiraslanov A."/>
            <person name="Hajiyeva S."/>
            <person name="Abbasov M."/>
            <person name="Kaur K."/>
            <person name="Hamwieh A."/>
            <person name="Solovyev V."/>
            <person name="Salamov A."/>
            <person name="Braich B."/>
            <person name="Kosarev P."/>
            <person name="Mahmoud A."/>
            <person name="Hajiyev E."/>
            <person name="Babayeva S."/>
            <person name="Izzatullayeva V."/>
            <person name="Mammadov A."/>
            <person name="Mammadov A."/>
            <person name="Sharifova S."/>
            <person name="Ojaghi J."/>
            <person name="Eynullazada K."/>
            <person name="Bayramov B."/>
            <person name="Abdulazimova A."/>
            <person name="Shahmuradov I."/>
        </authorList>
    </citation>
    <scope>NUCLEOTIDE SEQUENCE [LARGE SCALE GENOMIC DNA]</scope>
    <source>
        <strain evidence="3">cv. AG2017</strain>
        <tissue evidence="2">Leaf</tissue>
    </source>
</reference>
<dbReference type="EMBL" id="PGOL01001923">
    <property type="protein sequence ID" value="PKI52665.1"/>
    <property type="molecule type" value="Genomic_DNA"/>
</dbReference>
<evidence type="ECO:0000313" key="3">
    <source>
        <dbReference type="Proteomes" id="UP000233551"/>
    </source>
</evidence>
<dbReference type="AlphaFoldDB" id="A0A2I0J8U6"/>